<evidence type="ECO:0000313" key="1">
    <source>
        <dbReference type="EMBL" id="HFG20467.1"/>
    </source>
</evidence>
<protein>
    <submittedName>
        <fullName evidence="1">Uncharacterized protein</fullName>
    </submittedName>
</protein>
<dbReference type="RefSeq" id="WP_297557863.1">
    <property type="nucleotide sequence ID" value="NZ_JBKBUW010000002.1"/>
</dbReference>
<gene>
    <name evidence="1" type="ORF">ENS82_07060</name>
</gene>
<reference evidence="1" key="1">
    <citation type="journal article" date="2020" name="mSystems">
        <title>Genome- and Community-Level Interaction Insights into Carbon Utilization and Element Cycling Functions of Hydrothermarchaeota in Hydrothermal Sediment.</title>
        <authorList>
            <person name="Zhou Z."/>
            <person name="Liu Y."/>
            <person name="Xu W."/>
            <person name="Pan J."/>
            <person name="Luo Z.H."/>
            <person name="Li M."/>
        </authorList>
    </citation>
    <scope>NUCLEOTIDE SEQUENCE [LARGE SCALE GENOMIC DNA]</scope>
    <source>
        <strain evidence="1">SpSt-524</strain>
    </source>
</reference>
<organism evidence="1">
    <name type="scientific">Meiothermus ruber</name>
    <dbReference type="NCBI Taxonomy" id="277"/>
    <lineage>
        <taxon>Bacteria</taxon>
        <taxon>Thermotogati</taxon>
        <taxon>Deinococcota</taxon>
        <taxon>Deinococci</taxon>
        <taxon>Thermales</taxon>
        <taxon>Thermaceae</taxon>
        <taxon>Meiothermus</taxon>
    </lineage>
</organism>
<dbReference type="AlphaFoldDB" id="A0A7C3DWJ5"/>
<proteinExistence type="predicted"/>
<accession>A0A7C3DWJ5</accession>
<name>A0A7C3DWJ5_MEIRU</name>
<dbReference type="EMBL" id="DSWI01000014">
    <property type="protein sequence ID" value="HFG20467.1"/>
    <property type="molecule type" value="Genomic_DNA"/>
</dbReference>
<sequence length="85" mass="10079">MSRRWRWSALEAQIPLPELPAFHRAFLKLHRPELAAETLPLRRVQQYVSQTLHLLEKEGKAWSVEGDFELELDCIPLPYRRQLSD</sequence>
<comment type="caution">
    <text evidence="1">The sequence shown here is derived from an EMBL/GenBank/DDBJ whole genome shotgun (WGS) entry which is preliminary data.</text>
</comment>